<keyword evidence="2" id="KW-0677">Repeat</keyword>
<keyword evidence="1" id="KW-0433">Leucine-rich repeat</keyword>
<dbReference type="InterPro" id="IPR029495">
    <property type="entry name" value="NACHT-assoc"/>
</dbReference>
<sequence length="940" mass="107570">MRMETGQEITTLVNKDQLAPNRYYLGSIIDIVTFLSTSNLPFRGDHDSLECMSKSGSGLFLSLFEYTLQKDPELAKIAPTIPKNATYISHDIQNDIIDLMSKVVTEHIVEEIGPSFNSLSPWMNPRPTGCENIYIVVRLVDENYVIKERLLTIATAVAGDAKTLTQTLIAEIRKAGLSTDTILSQVYDGASLMSGRRGGVQRLLQDELGREIPYVHRFNHQLHLVVVHAMSGERAIEDLFNICNVLYTFTRKPIVAAHYQGNTLKRLLEQRWTGHLATVHIILKSFQDIVELLRHVENSASFPADLRMEAAGLLSRILKPSFKFHTQIICKILSLLEPANRMMQSEEMDLQTAVQLVNTAKECVEALRTGKVFTEMWSECAQEREDDIHPVECQHNIKSHLMQKFRRVFEGIAKAGQSTDLNDFYTELFITERVSGEVNKEHEVRLIETASRKPAKEETPIKLEDIFKPLPGQDQPSRTIMTTGVAGIGKTILTHKFTLDWAEGKANQDIHFTLPFTFRELNLLKEKEFSLMELLHHFFIQIKGIRRYDWFQVVFILDGLDECRLPLDFQNNPIWTDVSKSTSVDVLLTNLIKGNLLPSARIWITTRPAAANQIPAECVGMVTEVRGFTDPQKEEYFKKRFREETLASRIISHIKTSRSIHIMFQCQHNIKSYLMQKFRRVFEGIAKAGQSTDLNDFYTELFITDRVSGEVNKEHEVRLIETASRKPAKEETPIKCEDIFNPFPGQDQPSRTIMTTGVAGIGKTVLTHKFTLDWAEGKANHDIHFTLPFTFRELNLLKEKEFSLVELLHHFFIQTKGILRYDLFQVVFILDGLDECRLPLDFQNNPIWTDVTKSTSVDVLLTNLIRGDLLPSARIWITTRPAAANQIPAECVSMVTEVRGFTDPQKEEYFRKRFREETLAITIISHIKRSRSLHIMCHIP</sequence>
<proteinExistence type="predicted"/>
<dbReference type="PROSITE" id="PS50837">
    <property type="entry name" value="NACHT"/>
    <property type="match status" value="2"/>
</dbReference>
<dbReference type="InterPro" id="IPR025398">
    <property type="entry name" value="DUF4371"/>
</dbReference>
<evidence type="ECO:0000313" key="5">
    <source>
        <dbReference type="Proteomes" id="UP001148018"/>
    </source>
</evidence>
<feature type="non-terminal residue" evidence="4">
    <location>
        <position position="1"/>
    </location>
</feature>
<dbReference type="AlphaFoldDB" id="A0A9Q0D7X8"/>
<dbReference type="EMBL" id="JANIIK010000121">
    <property type="protein sequence ID" value="KAJ3583819.1"/>
    <property type="molecule type" value="Genomic_DNA"/>
</dbReference>
<dbReference type="Gene3D" id="3.40.50.300">
    <property type="entry name" value="P-loop containing nucleotide triphosphate hydrolases"/>
    <property type="match status" value="2"/>
</dbReference>
<dbReference type="InterPro" id="IPR007111">
    <property type="entry name" value="NACHT_NTPase"/>
</dbReference>
<dbReference type="SMART" id="SM01288">
    <property type="entry name" value="FISNA"/>
    <property type="match status" value="2"/>
</dbReference>
<dbReference type="Pfam" id="PF14484">
    <property type="entry name" value="FISNA"/>
    <property type="match status" value="2"/>
</dbReference>
<reference evidence="4" key="1">
    <citation type="submission" date="2022-07" db="EMBL/GenBank/DDBJ databases">
        <title>Chromosome-level genome of Muraenolepis orangiensis.</title>
        <authorList>
            <person name="Kim J."/>
        </authorList>
    </citation>
    <scope>NUCLEOTIDE SEQUENCE</scope>
    <source>
        <strain evidence="4">KU_S4_2022</strain>
        <tissue evidence="4">Muscle</tissue>
    </source>
</reference>
<gene>
    <name evidence="4" type="ORF">NHX12_015537</name>
</gene>
<comment type="caution">
    <text evidence="4">The sequence shown here is derived from an EMBL/GenBank/DDBJ whole genome shotgun (WGS) entry which is preliminary data.</text>
</comment>
<protein>
    <recommendedName>
        <fullName evidence="3">NACHT domain-containing protein</fullName>
    </recommendedName>
</protein>
<dbReference type="Pfam" id="PF05729">
    <property type="entry name" value="NACHT"/>
    <property type="match status" value="2"/>
</dbReference>
<evidence type="ECO:0000256" key="2">
    <source>
        <dbReference type="ARBA" id="ARBA00022737"/>
    </source>
</evidence>
<organism evidence="4 5">
    <name type="scientific">Muraenolepis orangiensis</name>
    <name type="common">Patagonian moray cod</name>
    <dbReference type="NCBI Taxonomy" id="630683"/>
    <lineage>
        <taxon>Eukaryota</taxon>
        <taxon>Metazoa</taxon>
        <taxon>Chordata</taxon>
        <taxon>Craniata</taxon>
        <taxon>Vertebrata</taxon>
        <taxon>Euteleostomi</taxon>
        <taxon>Actinopterygii</taxon>
        <taxon>Neopterygii</taxon>
        <taxon>Teleostei</taxon>
        <taxon>Neoteleostei</taxon>
        <taxon>Acanthomorphata</taxon>
        <taxon>Zeiogadaria</taxon>
        <taxon>Gadariae</taxon>
        <taxon>Gadiformes</taxon>
        <taxon>Muraenolepidoidei</taxon>
        <taxon>Muraenolepididae</taxon>
        <taxon>Muraenolepis</taxon>
    </lineage>
</organism>
<evidence type="ECO:0000256" key="1">
    <source>
        <dbReference type="ARBA" id="ARBA00022614"/>
    </source>
</evidence>
<evidence type="ECO:0000259" key="3">
    <source>
        <dbReference type="PROSITE" id="PS50837"/>
    </source>
</evidence>
<dbReference type="SUPFAM" id="SSF53098">
    <property type="entry name" value="Ribonuclease H-like"/>
    <property type="match status" value="1"/>
</dbReference>
<feature type="domain" description="NACHT" evidence="3">
    <location>
        <begin position="478"/>
        <end position="610"/>
    </location>
</feature>
<dbReference type="Proteomes" id="UP001148018">
    <property type="component" value="Unassembled WGS sequence"/>
</dbReference>
<name>A0A9Q0D7X8_9TELE</name>
<evidence type="ECO:0000313" key="4">
    <source>
        <dbReference type="EMBL" id="KAJ3583819.1"/>
    </source>
</evidence>
<dbReference type="FunFam" id="3.40.50.300:FF:001524">
    <property type="entry name" value="Si:dkey-126g1.7"/>
    <property type="match status" value="2"/>
</dbReference>
<dbReference type="InterPro" id="IPR051261">
    <property type="entry name" value="NLR"/>
</dbReference>
<keyword evidence="5" id="KW-1185">Reference proteome</keyword>
<dbReference type="InterPro" id="IPR027417">
    <property type="entry name" value="P-loop_NTPase"/>
</dbReference>
<dbReference type="Pfam" id="PF14291">
    <property type="entry name" value="DUF4371"/>
    <property type="match status" value="1"/>
</dbReference>
<dbReference type="InterPro" id="IPR012337">
    <property type="entry name" value="RNaseH-like_sf"/>
</dbReference>
<dbReference type="OrthoDB" id="1739706at2759"/>
<dbReference type="PANTHER" id="PTHR24106">
    <property type="entry name" value="NACHT, LRR AND CARD DOMAINS-CONTAINING"/>
    <property type="match status" value="1"/>
</dbReference>
<accession>A0A9Q0D7X8</accession>
<feature type="domain" description="NACHT" evidence="3">
    <location>
        <begin position="751"/>
        <end position="883"/>
    </location>
</feature>